<accession>A0A2J6SYC6</accession>
<evidence type="ECO:0000313" key="2">
    <source>
        <dbReference type="Proteomes" id="UP000235371"/>
    </source>
</evidence>
<name>A0A2J6SYC6_9HELO</name>
<keyword evidence="2" id="KW-1185">Reference proteome</keyword>
<reference evidence="1 2" key="1">
    <citation type="submission" date="2016-04" db="EMBL/GenBank/DDBJ databases">
        <title>A degradative enzymes factory behind the ericoid mycorrhizal symbiosis.</title>
        <authorList>
            <consortium name="DOE Joint Genome Institute"/>
            <person name="Martino E."/>
            <person name="Morin E."/>
            <person name="Grelet G."/>
            <person name="Kuo A."/>
            <person name="Kohler A."/>
            <person name="Daghino S."/>
            <person name="Barry K."/>
            <person name="Choi C."/>
            <person name="Cichocki N."/>
            <person name="Clum A."/>
            <person name="Copeland A."/>
            <person name="Hainaut M."/>
            <person name="Haridas S."/>
            <person name="Labutti K."/>
            <person name="Lindquist E."/>
            <person name="Lipzen A."/>
            <person name="Khouja H.-R."/>
            <person name="Murat C."/>
            <person name="Ohm R."/>
            <person name="Olson A."/>
            <person name="Spatafora J."/>
            <person name="Veneault-Fourrey C."/>
            <person name="Henrissat B."/>
            <person name="Grigoriev I."/>
            <person name="Martin F."/>
            <person name="Perotto S."/>
        </authorList>
    </citation>
    <scope>NUCLEOTIDE SEQUENCE [LARGE SCALE GENOMIC DNA]</scope>
    <source>
        <strain evidence="1 2">E</strain>
    </source>
</reference>
<sequence length="244" mass="25505">MTWKGGIEPQLAKWPVAGSASASAASWLSFSARCSPWCSCAPPAGVFTALIGGAVGAPPSSTPRSWHAGLAGLAAPKCYQDREPGYLNCNEEREGDQQPSVLPVSPNWGRLSGHGKRARLRNLVMNHIALHQQTTHPLLSPTTTSSDCLSSALRPRPHEGGVCIAASDRAAWGSNGSPSAAAAKNGEEPEGSLSLFFAFPGQGSNALGLLHSRRLGISKIQMLAEGNNGRLAGERGSRRHETPG</sequence>
<protein>
    <submittedName>
        <fullName evidence="1">Uncharacterized protein</fullName>
    </submittedName>
</protein>
<dbReference type="InParanoid" id="A0A2J6SYC6"/>
<dbReference type="AlphaFoldDB" id="A0A2J6SYC6"/>
<organism evidence="1 2">
    <name type="scientific">Hyaloscypha bicolor E</name>
    <dbReference type="NCBI Taxonomy" id="1095630"/>
    <lineage>
        <taxon>Eukaryota</taxon>
        <taxon>Fungi</taxon>
        <taxon>Dikarya</taxon>
        <taxon>Ascomycota</taxon>
        <taxon>Pezizomycotina</taxon>
        <taxon>Leotiomycetes</taxon>
        <taxon>Helotiales</taxon>
        <taxon>Hyaloscyphaceae</taxon>
        <taxon>Hyaloscypha</taxon>
        <taxon>Hyaloscypha bicolor</taxon>
    </lineage>
</organism>
<evidence type="ECO:0000313" key="1">
    <source>
        <dbReference type="EMBL" id="PMD55772.1"/>
    </source>
</evidence>
<dbReference type="EMBL" id="KZ613854">
    <property type="protein sequence ID" value="PMD55772.1"/>
    <property type="molecule type" value="Genomic_DNA"/>
</dbReference>
<gene>
    <name evidence="1" type="ORF">K444DRAFT_694934</name>
</gene>
<dbReference type="GeneID" id="36595953"/>
<proteinExistence type="predicted"/>
<dbReference type="Proteomes" id="UP000235371">
    <property type="component" value="Unassembled WGS sequence"/>
</dbReference>
<dbReference type="RefSeq" id="XP_024732676.1">
    <property type="nucleotide sequence ID" value="XM_024887877.1"/>
</dbReference>